<dbReference type="Pfam" id="PF00383">
    <property type="entry name" value="dCMP_cyt_deam_1"/>
    <property type="match status" value="1"/>
</dbReference>
<keyword evidence="4" id="KW-1185">Reference proteome</keyword>
<evidence type="ECO:0000313" key="4">
    <source>
        <dbReference type="Proteomes" id="UP001301958"/>
    </source>
</evidence>
<gene>
    <name evidence="3" type="ORF">QBC38DRAFT_200338</name>
</gene>
<accession>A0AAN7BPL0</accession>
<evidence type="ECO:0000256" key="1">
    <source>
        <dbReference type="SAM" id="SignalP"/>
    </source>
</evidence>
<feature type="chain" id="PRO_5042964336" evidence="1">
    <location>
        <begin position="19"/>
        <end position="236"/>
    </location>
</feature>
<dbReference type="Gene3D" id="3.40.140.10">
    <property type="entry name" value="Cytidine Deaminase, domain 2"/>
    <property type="match status" value="1"/>
</dbReference>
<dbReference type="PANTHER" id="PTHR11079">
    <property type="entry name" value="CYTOSINE DEAMINASE FAMILY MEMBER"/>
    <property type="match status" value="1"/>
</dbReference>
<organism evidence="3 4">
    <name type="scientific">Podospora fimiseda</name>
    <dbReference type="NCBI Taxonomy" id="252190"/>
    <lineage>
        <taxon>Eukaryota</taxon>
        <taxon>Fungi</taxon>
        <taxon>Dikarya</taxon>
        <taxon>Ascomycota</taxon>
        <taxon>Pezizomycotina</taxon>
        <taxon>Sordariomycetes</taxon>
        <taxon>Sordariomycetidae</taxon>
        <taxon>Sordariales</taxon>
        <taxon>Podosporaceae</taxon>
        <taxon>Podospora</taxon>
    </lineage>
</organism>
<dbReference type="EMBL" id="MU865335">
    <property type="protein sequence ID" value="KAK4227174.1"/>
    <property type="molecule type" value="Genomic_DNA"/>
</dbReference>
<dbReference type="CDD" id="cd01285">
    <property type="entry name" value="nucleoside_deaminase"/>
    <property type="match status" value="1"/>
</dbReference>
<proteinExistence type="predicted"/>
<feature type="signal peptide" evidence="1">
    <location>
        <begin position="1"/>
        <end position="18"/>
    </location>
</feature>
<dbReference type="GO" id="GO:0052717">
    <property type="term" value="F:tRNA-specific adenosine-34 deaminase activity"/>
    <property type="evidence" value="ECO:0007669"/>
    <property type="project" value="TreeGrafter"/>
</dbReference>
<dbReference type="InterPro" id="IPR016193">
    <property type="entry name" value="Cytidine_deaminase-like"/>
</dbReference>
<sequence>MNTFKLILLLFVTPLTSACTSNSNPFQRILAKQDRLTINGISYQTRAYWMRQANLALVHPCPFGAFGSVIVNHTARNGLGELVCTGRNAVRVGANPVMHGETAAITNCSQILTSPDGPYRLSPSKALAAFADLSLYTNAEPCPMCASAIRWAGFKELVFGTSIDELVEKGWSQIRINSVEVFERSWDLPSWTKAIGGILTNETSKWFEWQFDEDAECPSGCRRVQDGEMGCRPMES</sequence>
<name>A0AAN7BPL0_9PEZI</name>
<feature type="domain" description="CMP/dCMP-type deaminase" evidence="2">
    <location>
        <begin position="44"/>
        <end position="174"/>
    </location>
</feature>
<dbReference type="PROSITE" id="PS51257">
    <property type="entry name" value="PROKAR_LIPOPROTEIN"/>
    <property type="match status" value="1"/>
</dbReference>
<evidence type="ECO:0000259" key="2">
    <source>
        <dbReference type="PROSITE" id="PS51747"/>
    </source>
</evidence>
<dbReference type="AlphaFoldDB" id="A0AAN7BPL0"/>
<dbReference type="SUPFAM" id="SSF53927">
    <property type="entry name" value="Cytidine deaminase-like"/>
    <property type="match status" value="1"/>
</dbReference>
<dbReference type="PANTHER" id="PTHR11079:SF203">
    <property type="entry name" value="CMP_DCMP-TYPE DEAMINASE DOMAIN-CONTAINING PROTEIN"/>
    <property type="match status" value="1"/>
</dbReference>
<reference evidence="3" key="2">
    <citation type="submission" date="2023-05" db="EMBL/GenBank/DDBJ databases">
        <authorList>
            <consortium name="Lawrence Berkeley National Laboratory"/>
            <person name="Steindorff A."/>
            <person name="Hensen N."/>
            <person name="Bonometti L."/>
            <person name="Westerberg I."/>
            <person name="Brannstrom I.O."/>
            <person name="Guillou S."/>
            <person name="Cros-Aarteil S."/>
            <person name="Calhoun S."/>
            <person name="Haridas S."/>
            <person name="Kuo A."/>
            <person name="Mondo S."/>
            <person name="Pangilinan J."/>
            <person name="Riley R."/>
            <person name="Labutti K."/>
            <person name="Andreopoulos B."/>
            <person name="Lipzen A."/>
            <person name="Chen C."/>
            <person name="Yanf M."/>
            <person name="Daum C."/>
            <person name="Ng V."/>
            <person name="Clum A."/>
            <person name="Ohm R."/>
            <person name="Martin F."/>
            <person name="Silar P."/>
            <person name="Natvig D."/>
            <person name="Lalanne C."/>
            <person name="Gautier V."/>
            <person name="Ament-Velasquez S.L."/>
            <person name="Kruys A."/>
            <person name="Hutchinson M.I."/>
            <person name="Powell A.J."/>
            <person name="Barry K."/>
            <person name="Miller A.N."/>
            <person name="Grigoriev I.V."/>
            <person name="Debuchy R."/>
            <person name="Gladieux P."/>
            <person name="Thoren M.H."/>
            <person name="Johannesson H."/>
        </authorList>
    </citation>
    <scope>NUCLEOTIDE SEQUENCE</scope>
    <source>
        <strain evidence="3">CBS 990.96</strain>
    </source>
</reference>
<protein>
    <submittedName>
        <fullName evidence="3">Cytidine deaminase-like protein</fullName>
    </submittedName>
</protein>
<evidence type="ECO:0000313" key="3">
    <source>
        <dbReference type="EMBL" id="KAK4227174.1"/>
    </source>
</evidence>
<dbReference type="GO" id="GO:0002100">
    <property type="term" value="P:tRNA wobble adenosine to inosine editing"/>
    <property type="evidence" value="ECO:0007669"/>
    <property type="project" value="TreeGrafter"/>
</dbReference>
<keyword evidence="1" id="KW-0732">Signal</keyword>
<dbReference type="InterPro" id="IPR002125">
    <property type="entry name" value="CMP_dCMP_dom"/>
</dbReference>
<dbReference type="Proteomes" id="UP001301958">
    <property type="component" value="Unassembled WGS sequence"/>
</dbReference>
<comment type="caution">
    <text evidence="3">The sequence shown here is derived from an EMBL/GenBank/DDBJ whole genome shotgun (WGS) entry which is preliminary data.</text>
</comment>
<reference evidence="3" key="1">
    <citation type="journal article" date="2023" name="Mol. Phylogenet. Evol.">
        <title>Genome-scale phylogeny and comparative genomics of the fungal order Sordariales.</title>
        <authorList>
            <person name="Hensen N."/>
            <person name="Bonometti L."/>
            <person name="Westerberg I."/>
            <person name="Brannstrom I.O."/>
            <person name="Guillou S."/>
            <person name="Cros-Aarteil S."/>
            <person name="Calhoun S."/>
            <person name="Haridas S."/>
            <person name="Kuo A."/>
            <person name="Mondo S."/>
            <person name="Pangilinan J."/>
            <person name="Riley R."/>
            <person name="LaButti K."/>
            <person name="Andreopoulos B."/>
            <person name="Lipzen A."/>
            <person name="Chen C."/>
            <person name="Yan M."/>
            <person name="Daum C."/>
            <person name="Ng V."/>
            <person name="Clum A."/>
            <person name="Steindorff A."/>
            <person name="Ohm R.A."/>
            <person name="Martin F."/>
            <person name="Silar P."/>
            <person name="Natvig D.O."/>
            <person name="Lalanne C."/>
            <person name="Gautier V."/>
            <person name="Ament-Velasquez S.L."/>
            <person name="Kruys A."/>
            <person name="Hutchinson M.I."/>
            <person name="Powell A.J."/>
            <person name="Barry K."/>
            <person name="Miller A.N."/>
            <person name="Grigoriev I.V."/>
            <person name="Debuchy R."/>
            <person name="Gladieux P."/>
            <person name="Hiltunen Thoren M."/>
            <person name="Johannesson H."/>
        </authorList>
    </citation>
    <scope>NUCLEOTIDE SEQUENCE</scope>
    <source>
        <strain evidence="3">CBS 990.96</strain>
    </source>
</reference>
<dbReference type="PROSITE" id="PS51747">
    <property type="entry name" value="CYT_DCMP_DEAMINASES_2"/>
    <property type="match status" value="1"/>
</dbReference>